<dbReference type="Proteomes" id="UP001153636">
    <property type="component" value="Chromosome 6"/>
</dbReference>
<evidence type="ECO:0000313" key="1">
    <source>
        <dbReference type="EMBL" id="CAH1111565.1"/>
    </source>
</evidence>
<evidence type="ECO:0000313" key="2">
    <source>
        <dbReference type="Proteomes" id="UP001153636"/>
    </source>
</evidence>
<protein>
    <submittedName>
        <fullName evidence="1">Uncharacterized protein</fullName>
    </submittedName>
</protein>
<dbReference type="EMBL" id="OV651818">
    <property type="protein sequence ID" value="CAH1111565.1"/>
    <property type="molecule type" value="Genomic_DNA"/>
</dbReference>
<dbReference type="AlphaFoldDB" id="A0A9P0D551"/>
<organism evidence="1 2">
    <name type="scientific">Psylliodes chrysocephalus</name>
    <dbReference type="NCBI Taxonomy" id="3402493"/>
    <lineage>
        <taxon>Eukaryota</taxon>
        <taxon>Metazoa</taxon>
        <taxon>Ecdysozoa</taxon>
        <taxon>Arthropoda</taxon>
        <taxon>Hexapoda</taxon>
        <taxon>Insecta</taxon>
        <taxon>Pterygota</taxon>
        <taxon>Neoptera</taxon>
        <taxon>Endopterygota</taxon>
        <taxon>Coleoptera</taxon>
        <taxon>Polyphaga</taxon>
        <taxon>Cucujiformia</taxon>
        <taxon>Chrysomeloidea</taxon>
        <taxon>Chrysomelidae</taxon>
        <taxon>Galerucinae</taxon>
        <taxon>Alticini</taxon>
        <taxon>Psylliodes</taxon>
    </lineage>
</organism>
<reference evidence="1" key="1">
    <citation type="submission" date="2022-01" db="EMBL/GenBank/DDBJ databases">
        <authorList>
            <person name="King R."/>
        </authorList>
    </citation>
    <scope>NUCLEOTIDE SEQUENCE</scope>
</reference>
<gene>
    <name evidence="1" type="ORF">PSYICH_LOCUS12394</name>
</gene>
<proteinExistence type="predicted"/>
<keyword evidence="2" id="KW-1185">Reference proteome</keyword>
<sequence>MHKIQKLLEGNAQKRKISSVPLTDEEHQAICTQCDEDTPTALQKKFSHIAAVELAWRGCEAANCLLEYFKELDISEHLPVESNIIQCFQRLAKEVVSDVRTANN</sequence>
<accession>A0A9P0D551</accession>
<dbReference type="OrthoDB" id="6771747at2759"/>
<name>A0A9P0D551_9CUCU</name>